<dbReference type="Gene3D" id="3.40.640.10">
    <property type="entry name" value="Type I PLP-dependent aspartate aminotransferase-like (Major domain)"/>
    <property type="match status" value="1"/>
</dbReference>
<dbReference type="GO" id="GO:0008483">
    <property type="term" value="F:transaminase activity"/>
    <property type="evidence" value="ECO:0007669"/>
    <property type="project" value="UniProtKB-KW"/>
</dbReference>
<dbReference type="PANTHER" id="PTHR43586">
    <property type="entry name" value="CYSTEINE DESULFURASE"/>
    <property type="match status" value="1"/>
</dbReference>
<gene>
    <name evidence="2" type="ORF">HMPREF3229_01489</name>
</gene>
<dbReference type="RefSeq" id="WP_060800503.1">
    <property type="nucleotide sequence ID" value="NZ_KQ957105.1"/>
</dbReference>
<dbReference type="Pfam" id="PF00266">
    <property type="entry name" value="Aminotran_5"/>
    <property type="match status" value="1"/>
</dbReference>
<feature type="domain" description="Aminotransferase class V" evidence="1">
    <location>
        <begin position="2"/>
        <end position="366"/>
    </location>
</feature>
<comment type="caution">
    <text evidence="2">The sequence shown here is derived from an EMBL/GenBank/DDBJ whole genome shotgun (WGS) entry which is preliminary data.</text>
</comment>
<reference evidence="2 3" key="1">
    <citation type="submission" date="2016-01" db="EMBL/GenBank/DDBJ databases">
        <authorList>
            <person name="Oliw E.H."/>
        </authorList>
    </citation>
    <scope>NUCLEOTIDE SEQUENCE [LARGE SCALE GENOMIC DNA]</scope>
    <source>
        <strain evidence="2 3">CMW7756A</strain>
    </source>
</reference>
<dbReference type="InterPro" id="IPR015422">
    <property type="entry name" value="PyrdxlP-dep_Trfase_small"/>
</dbReference>
<evidence type="ECO:0000313" key="3">
    <source>
        <dbReference type="Proteomes" id="UP000070174"/>
    </source>
</evidence>
<dbReference type="Proteomes" id="UP000070174">
    <property type="component" value="Unassembled WGS sequence"/>
</dbReference>
<protein>
    <submittedName>
        <fullName evidence="2">Aminotransferase, class V</fullName>
    </submittedName>
</protein>
<dbReference type="InterPro" id="IPR000192">
    <property type="entry name" value="Aminotrans_V_dom"/>
</dbReference>
<sequence>MIYLDNASTTLIKPESVGIAVMEGINSRNFANPNRGSYEMSLNSLRALYDLREDLGEFFGVKALNLSLCANVTTALNLVLNSLLHEKDHIITSMADHNSVLRPLNHLKLKGVEVSYLPLAGDKIDLSYLNKLLQKNTKAVCLTAMSNVSGQITNLKAAADFCKKHGLILIIDGAQAAGSMDLNLKDFDRTILCFTGHKSLYGPEGTGGIALKGDIKFEEVFSGGGGNSNDEHQSPFMPDIFEYGTINVHSNLGLLAGVKYVKSLGIDKISKDLFELSSYLYKSLKSLEGIRLYGDHDYPHGPIVSFNYKDYSSEEVADLLWQKGEIATRAKLHCAPLFHKAMGTDKRGMVRVSLSTFNSFEDVDKLIETLKIIA</sequence>
<dbReference type="Gene3D" id="3.90.1150.10">
    <property type="entry name" value="Aspartate Aminotransferase, domain 1"/>
    <property type="match status" value="1"/>
</dbReference>
<keyword evidence="2" id="KW-0808">Transferase</keyword>
<evidence type="ECO:0000313" key="2">
    <source>
        <dbReference type="EMBL" id="KXA28857.1"/>
    </source>
</evidence>
<dbReference type="AlphaFoldDB" id="A0A133PJY5"/>
<dbReference type="PATRIC" id="fig|54005.3.peg.1453"/>
<organism evidence="2">
    <name type="scientific">Peptoniphilus harei</name>
    <dbReference type="NCBI Taxonomy" id="54005"/>
    <lineage>
        <taxon>Bacteria</taxon>
        <taxon>Bacillati</taxon>
        <taxon>Bacillota</taxon>
        <taxon>Tissierellia</taxon>
        <taxon>Tissierellales</taxon>
        <taxon>Peptoniphilaceae</taxon>
        <taxon>Peptoniphilus</taxon>
    </lineage>
</organism>
<accession>A0A133PJY5</accession>
<proteinExistence type="predicted"/>
<dbReference type="InterPro" id="IPR015424">
    <property type="entry name" value="PyrdxlP-dep_Trfase"/>
</dbReference>
<dbReference type="SUPFAM" id="SSF53383">
    <property type="entry name" value="PLP-dependent transferases"/>
    <property type="match status" value="1"/>
</dbReference>
<dbReference type="EMBL" id="LRQE01000039">
    <property type="protein sequence ID" value="KXA28857.1"/>
    <property type="molecule type" value="Genomic_DNA"/>
</dbReference>
<evidence type="ECO:0000259" key="1">
    <source>
        <dbReference type="Pfam" id="PF00266"/>
    </source>
</evidence>
<dbReference type="PANTHER" id="PTHR43586:SF4">
    <property type="entry name" value="ISOPENICILLIN N EPIMERASE"/>
    <property type="match status" value="1"/>
</dbReference>
<dbReference type="InterPro" id="IPR015421">
    <property type="entry name" value="PyrdxlP-dep_Trfase_major"/>
</dbReference>
<keyword evidence="2" id="KW-0032">Aminotransferase</keyword>
<name>A0A133PJY5_9FIRM</name>